<sequence length="333" mass="34899">MHDTLPTHRHYIAIAEDDARSLVLEQDACPAPGAGEVLIRVARAGINRADLLQRRGLYPPPADASPILGLEVAGTVLACGEGVSGWAPGDPVCALTHGGGYADVAVAPAGQCLPVPAGYSLAEAAALPEALLTLWHNLYQRCRLQAGEKVLIHGGASGVGTLAVAVAAALGATVYSTAGTAEKCRRLEALGATRAFNYREEDFEAALEAAGEKAAMNVILDMVGGDYVQKNLNVAAPEGRLVSIAFIRGPKTELNLAPLLLKRLTLTGSTLRAQSFAQKARMVEELREAVYPKLNSGAVRPVIDSEYPLAEAEAAQERMQSGEHMGKILLAAP</sequence>
<name>A0A095VNW0_9GAMM</name>
<keyword evidence="1" id="KW-0521">NADP</keyword>
<dbReference type="InterPro" id="IPR020843">
    <property type="entry name" value="ER"/>
</dbReference>
<dbReference type="OrthoDB" id="9785812at2"/>
<dbReference type="InterPro" id="IPR013154">
    <property type="entry name" value="ADH-like_N"/>
</dbReference>
<dbReference type="eggNOG" id="COG0604">
    <property type="taxonomic scope" value="Bacteria"/>
</dbReference>
<dbReference type="GO" id="GO:0070402">
    <property type="term" value="F:NADPH binding"/>
    <property type="evidence" value="ECO:0007669"/>
    <property type="project" value="TreeGrafter"/>
</dbReference>
<dbReference type="HOGENOM" id="CLU_026673_3_4_6"/>
<evidence type="ECO:0000313" key="5">
    <source>
        <dbReference type="Proteomes" id="UP000029640"/>
    </source>
</evidence>
<comment type="caution">
    <text evidence="4">The sequence shown here is derived from an EMBL/GenBank/DDBJ whole genome shotgun (WGS) entry which is preliminary data.</text>
</comment>
<accession>A0A095VNW0</accession>
<dbReference type="EC" id="1.6.5.5" evidence="4"/>
<organism evidence="4 5">
    <name type="scientific">Pseudohaliea rubra DSM 19751</name>
    <dbReference type="NCBI Taxonomy" id="1265313"/>
    <lineage>
        <taxon>Bacteria</taxon>
        <taxon>Pseudomonadati</taxon>
        <taxon>Pseudomonadota</taxon>
        <taxon>Gammaproteobacteria</taxon>
        <taxon>Cellvibrionales</taxon>
        <taxon>Halieaceae</taxon>
        <taxon>Pseudohaliea</taxon>
    </lineage>
</organism>
<evidence type="ECO:0000259" key="3">
    <source>
        <dbReference type="SMART" id="SM00829"/>
    </source>
</evidence>
<dbReference type="Pfam" id="PF08240">
    <property type="entry name" value="ADH_N"/>
    <property type="match status" value="1"/>
</dbReference>
<keyword evidence="2 4" id="KW-0560">Oxidoreductase</keyword>
<proteinExistence type="predicted"/>
<dbReference type="SUPFAM" id="SSF51735">
    <property type="entry name" value="NAD(P)-binding Rossmann-fold domains"/>
    <property type="match status" value="1"/>
</dbReference>
<dbReference type="CDD" id="cd05276">
    <property type="entry name" value="p53_inducible_oxidoreductase"/>
    <property type="match status" value="1"/>
</dbReference>
<dbReference type="RefSeq" id="WP_035514646.1">
    <property type="nucleotide sequence ID" value="NZ_KN234750.1"/>
</dbReference>
<evidence type="ECO:0000256" key="2">
    <source>
        <dbReference type="ARBA" id="ARBA00023002"/>
    </source>
</evidence>
<dbReference type="Pfam" id="PF00107">
    <property type="entry name" value="ADH_zinc_N"/>
    <property type="match status" value="1"/>
</dbReference>
<evidence type="ECO:0000313" key="4">
    <source>
        <dbReference type="EMBL" id="KGE03055.1"/>
    </source>
</evidence>
<dbReference type="SMART" id="SM00829">
    <property type="entry name" value="PKS_ER"/>
    <property type="match status" value="1"/>
</dbReference>
<dbReference type="GO" id="GO:0003960">
    <property type="term" value="F:quinone reductase (NADPH) activity"/>
    <property type="evidence" value="ECO:0007669"/>
    <property type="project" value="UniProtKB-EC"/>
</dbReference>
<dbReference type="AlphaFoldDB" id="A0A095VNW0"/>
<feature type="domain" description="Enoyl reductase (ER)" evidence="3">
    <location>
        <begin position="17"/>
        <end position="330"/>
    </location>
</feature>
<evidence type="ECO:0000256" key="1">
    <source>
        <dbReference type="ARBA" id="ARBA00022857"/>
    </source>
</evidence>
<dbReference type="PANTHER" id="PTHR48106">
    <property type="entry name" value="QUINONE OXIDOREDUCTASE PIG3-RELATED"/>
    <property type="match status" value="1"/>
</dbReference>
<reference evidence="4 5" key="1">
    <citation type="journal article" date="2014" name="Genome Announc.">
        <title>Genome Sequence of Gammaproteobacterial Pseudohaliea rubra Type Strain DSM 19751, Isolated from Coastal Seawater of the Mediterranean Sea.</title>
        <authorList>
            <person name="Spring S."/>
            <person name="Fiebig A."/>
            <person name="Riedel T."/>
            <person name="Goker M."/>
            <person name="Klenk H.P."/>
        </authorList>
    </citation>
    <scope>NUCLEOTIDE SEQUENCE [LARGE SCALE GENOMIC DNA]</scope>
    <source>
        <strain evidence="4 5">DSM 19751</strain>
    </source>
</reference>
<dbReference type="PANTHER" id="PTHR48106:SF8">
    <property type="entry name" value="OS02G0805600 PROTEIN"/>
    <property type="match status" value="1"/>
</dbReference>
<dbReference type="InterPro" id="IPR036291">
    <property type="entry name" value="NAD(P)-bd_dom_sf"/>
</dbReference>
<keyword evidence="5" id="KW-1185">Reference proteome</keyword>
<dbReference type="Gene3D" id="3.90.180.10">
    <property type="entry name" value="Medium-chain alcohol dehydrogenases, catalytic domain"/>
    <property type="match status" value="1"/>
</dbReference>
<dbReference type="NCBIfam" id="TIGR02824">
    <property type="entry name" value="quinone_pig3"/>
    <property type="match status" value="1"/>
</dbReference>
<protein>
    <submittedName>
        <fullName evidence="4">Quinone oxidoreductase</fullName>
        <ecNumber evidence="4">1.6.5.5</ecNumber>
    </submittedName>
</protein>
<dbReference type="InterPro" id="IPR014189">
    <property type="entry name" value="Quinone_OxRdtase_PIG3"/>
</dbReference>
<gene>
    <name evidence="4" type="ORF">HRUBRA_02287</name>
</gene>
<dbReference type="STRING" id="1265313.HRUBRA_02287"/>
<dbReference type="Gene3D" id="3.40.50.720">
    <property type="entry name" value="NAD(P)-binding Rossmann-like Domain"/>
    <property type="match status" value="1"/>
</dbReference>
<dbReference type="InterPro" id="IPR013149">
    <property type="entry name" value="ADH-like_C"/>
</dbReference>
<dbReference type="Proteomes" id="UP000029640">
    <property type="component" value="Unassembled WGS sequence"/>
</dbReference>
<dbReference type="InterPro" id="IPR011032">
    <property type="entry name" value="GroES-like_sf"/>
</dbReference>
<dbReference type="SUPFAM" id="SSF50129">
    <property type="entry name" value="GroES-like"/>
    <property type="match status" value="1"/>
</dbReference>
<dbReference type="EMBL" id="AUVB01000070">
    <property type="protein sequence ID" value="KGE03055.1"/>
    <property type="molecule type" value="Genomic_DNA"/>
</dbReference>
<dbReference type="PATRIC" id="fig|1265313.6.peg.2258"/>